<dbReference type="GO" id="GO:0045892">
    <property type="term" value="P:negative regulation of DNA-templated transcription"/>
    <property type="evidence" value="ECO:0007669"/>
    <property type="project" value="InterPro"/>
</dbReference>
<dbReference type="PIRSF" id="PIRSF038286">
    <property type="entry name" value="PRAME"/>
    <property type="match status" value="1"/>
</dbReference>
<name>G3UF09_LOXAF</name>
<dbReference type="Proteomes" id="UP000007646">
    <property type="component" value="Unassembled WGS sequence"/>
</dbReference>
<evidence type="ECO:0000313" key="6">
    <source>
        <dbReference type="Proteomes" id="UP000007646"/>
    </source>
</evidence>
<dbReference type="GO" id="GO:0005737">
    <property type="term" value="C:cytoplasm"/>
    <property type="evidence" value="ECO:0007669"/>
    <property type="project" value="UniProtKB-SubCell"/>
</dbReference>
<sequence length="423" mass="47830">MSSRSPARLLDLANQSLLRNEAPAVASLESLPAQLFLPLFLEAVAGRHSKTLKAMVQVWPFSHLPLVTLMKAQQPHQDILKAVLHGLHVPLVQKICPRRSKLKVLGLQTANTNFWNTWPGTWERPSVCSLEEPEASQPKIKRGKWMIQVLLEDFCLQKATPDEFLTFLMKRVKQGKGLPQLCCRKLEFLDMPLGHIQKILRMVQLDCVQEVEVNGHWDLLTLAGFAPHLSQMVNVSRLRVSHIMTISFIPWAADEVDKLLSQFSAQLLLHQLQELHLDSVFFLEGCLDQVLRCLKSPLVILLITNCLLLESDLTYLSSCLNTSHLTHLHLACSGPLLPALMSTWLGHLLERTSATFHYLSFDACEISNSQLTTNLLALDYCSHRTFNFSGNPVSRAVLEGLLWHTLWLSKFRLGMFPAPLECF</sequence>
<evidence type="ECO:0000313" key="5">
    <source>
        <dbReference type="Ensembl" id="ENSLAFP00000026417.1"/>
    </source>
</evidence>
<dbReference type="Ensembl" id="ENSLAFT00000021438.2">
    <property type="protein sequence ID" value="ENSLAFP00000026417.1"/>
    <property type="gene ID" value="ENSLAFG00000030061.1"/>
</dbReference>
<dbReference type="GO" id="GO:0008284">
    <property type="term" value="P:positive regulation of cell population proliferation"/>
    <property type="evidence" value="ECO:0007669"/>
    <property type="project" value="InterPro"/>
</dbReference>
<evidence type="ECO:0000256" key="2">
    <source>
        <dbReference type="ARBA" id="ARBA00022490"/>
    </source>
</evidence>
<comment type="subcellular location">
    <subcellularLocation>
        <location evidence="1">Cytoplasm</location>
    </subcellularLocation>
</comment>
<keyword evidence="2" id="KW-0963">Cytoplasm</keyword>
<dbReference type="InterPro" id="IPR026271">
    <property type="entry name" value="PRAME"/>
</dbReference>
<reference evidence="5 6" key="1">
    <citation type="submission" date="2009-06" db="EMBL/GenBank/DDBJ databases">
        <title>The Genome Sequence of Loxodonta africana (African elephant).</title>
        <authorList>
            <person name="Di Palma F."/>
            <person name="Heiman D."/>
            <person name="Young S."/>
            <person name="Johnson J."/>
            <person name="Lander E.S."/>
            <person name="Lindblad-Toh K."/>
        </authorList>
    </citation>
    <scope>NUCLEOTIDE SEQUENCE [LARGE SCALE GENOMIC DNA]</scope>
    <source>
        <strain evidence="5 6">Isolate ISIS603380</strain>
    </source>
</reference>
<evidence type="ECO:0000256" key="4">
    <source>
        <dbReference type="ARBA" id="ARBA00022737"/>
    </source>
</evidence>
<keyword evidence="3" id="KW-0433">Leucine-rich repeat</keyword>
<reference evidence="5" key="3">
    <citation type="submission" date="2025-09" db="UniProtKB">
        <authorList>
            <consortium name="Ensembl"/>
        </authorList>
    </citation>
    <scope>IDENTIFICATION</scope>
    <source>
        <strain evidence="5">Isolate ISIS603380</strain>
    </source>
</reference>
<reference evidence="5" key="2">
    <citation type="submission" date="2025-08" db="UniProtKB">
        <authorList>
            <consortium name="Ensembl"/>
        </authorList>
    </citation>
    <scope>IDENTIFICATION</scope>
    <source>
        <strain evidence="5">Isolate ISIS603380</strain>
    </source>
</reference>
<dbReference type="InterPro" id="IPR050694">
    <property type="entry name" value="LRRC14/PRAME"/>
</dbReference>
<keyword evidence="6" id="KW-1185">Reference proteome</keyword>
<dbReference type="OMA" id="TANTNFW"/>
<dbReference type="GO" id="GO:0045596">
    <property type="term" value="P:negative regulation of cell differentiation"/>
    <property type="evidence" value="ECO:0007669"/>
    <property type="project" value="InterPro"/>
</dbReference>
<proteinExistence type="predicted"/>
<accession>G3UF09</accession>
<dbReference type="GeneTree" id="ENSGT01030000234531"/>
<dbReference type="PANTHER" id="PTHR14224">
    <property type="entry name" value="SIMILAR TO PREFERENTIALLY EXPRESSED ANTIGEN IN MELANOMA-LIKE 3"/>
    <property type="match status" value="1"/>
</dbReference>
<dbReference type="SUPFAM" id="SSF52047">
    <property type="entry name" value="RNI-like"/>
    <property type="match status" value="1"/>
</dbReference>
<dbReference type="GO" id="GO:0043066">
    <property type="term" value="P:negative regulation of apoptotic process"/>
    <property type="evidence" value="ECO:0007669"/>
    <property type="project" value="InterPro"/>
</dbReference>
<dbReference type="PANTHER" id="PTHR14224:SF9">
    <property type="entry name" value="LEUCINE-RICH REPEAT-CONTAINING PROTEIN 14"/>
    <property type="match status" value="1"/>
</dbReference>
<evidence type="ECO:0000256" key="3">
    <source>
        <dbReference type="ARBA" id="ARBA00022614"/>
    </source>
</evidence>
<dbReference type="STRING" id="9785.ENSLAFP00000026417"/>
<dbReference type="InParanoid" id="G3UF09"/>
<dbReference type="HOGENOM" id="CLU_039635_2_1_1"/>
<dbReference type="AlphaFoldDB" id="G3UF09"/>
<organism evidence="5 6">
    <name type="scientific">Loxodonta africana</name>
    <name type="common">African elephant</name>
    <dbReference type="NCBI Taxonomy" id="9785"/>
    <lineage>
        <taxon>Eukaryota</taxon>
        <taxon>Metazoa</taxon>
        <taxon>Chordata</taxon>
        <taxon>Craniata</taxon>
        <taxon>Vertebrata</taxon>
        <taxon>Euteleostomi</taxon>
        <taxon>Mammalia</taxon>
        <taxon>Eutheria</taxon>
        <taxon>Afrotheria</taxon>
        <taxon>Proboscidea</taxon>
        <taxon>Elephantidae</taxon>
        <taxon>Loxodonta</taxon>
    </lineage>
</organism>
<keyword evidence="4" id="KW-0677">Repeat</keyword>
<dbReference type="eggNOG" id="ENOG502QWSJ">
    <property type="taxonomic scope" value="Eukaryota"/>
</dbReference>
<protein>
    <submittedName>
        <fullName evidence="5">Uncharacterized protein</fullName>
    </submittedName>
</protein>
<evidence type="ECO:0000256" key="1">
    <source>
        <dbReference type="ARBA" id="ARBA00004496"/>
    </source>
</evidence>